<evidence type="ECO:0000313" key="5">
    <source>
        <dbReference type="Proteomes" id="UP000038010"/>
    </source>
</evidence>
<dbReference type="OrthoDB" id="541052at2759"/>
<dbReference type="SMART" id="SM00672">
    <property type="entry name" value="CAP10"/>
    <property type="match status" value="1"/>
</dbReference>
<dbReference type="GO" id="GO:0016740">
    <property type="term" value="F:transferase activity"/>
    <property type="evidence" value="ECO:0007669"/>
    <property type="project" value="UniProtKB-KW"/>
</dbReference>
<evidence type="ECO:0000256" key="1">
    <source>
        <dbReference type="SAM" id="MobiDB-lite"/>
    </source>
</evidence>
<keyword evidence="2" id="KW-1133">Transmembrane helix</keyword>
<dbReference type="PANTHER" id="PTHR12203">
    <property type="entry name" value="KDEL LYS-ASP-GLU-LEU CONTAINING - RELATED"/>
    <property type="match status" value="1"/>
</dbReference>
<organism evidence="4 5">
    <name type="scientific">Cyphellophora attinorum</name>
    <dbReference type="NCBI Taxonomy" id="1664694"/>
    <lineage>
        <taxon>Eukaryota</taxon>
        <taxon>Fungi</taxon>
        <taxon>Dikarya</taxon>
        <taxon>Ascomycota</taxon>
        <taxon>Pezizomycotina</taxon>
        <taxon>Eurotiomycetes</taxon>
        <taxon>Chaetothyriomycetidae</taxon>
        <taxon>Chaetothyriales</taxon>
        <taxon>Cyphellophoraceae</taxon>
        <taxon>Cyphellophora</taxon>
    </lineage>
</organism>
<keyword evidence="2" id="KW-0472">Membrane</keyword>
<dbReference type="RefSeq" id="XP_017998025.1">
    <property type="nucleotide sequence ID" value="XM_018139961.1"/>
</dbReference>
<dbReference type="InterPro" id="IPR051091">
    <property type="entry name" value="O-Glucosyltr/Glycosyltrsf_90"/>
</dbReference>
<reference evidence="4 5" key="1">
    <citation type="submission" date="2015-06" db="EMBL/GenBank/DDBJ databases">
        <title>Draft genome of the ant-associated black yeast Phialophora attae CBS 131958.</title>
        <authorList>
            <person name="Moreno L.F."/>
            <person name="Stielow B.J."/>
            <person name="de Hoog S."/>
            <person name="Vicente V.A."/>
            <person name="Weiss V.A."/>
            <person name="de Vries M."/>
            <person name="Cruz L.M."/>
            <person name="Souza E.M."/>
        </authorList>
    </citation>
    <scope>NUCLEOTIDE SEQUENCE [LARGE SCALE GENOMIC DNA]</scope>
    <source>
        <strain evidence="4 5">CBS 131958</strain>
    </source>
</reference>
<accession>A0A0N1H882</accession>
<dbReference type="PANTHER" id="PTHR12203:SF22">
    <property type="entry name" value="CAPSULE ASSOCIATED PROTEIN"/>
    <property type="match status" value="1"/>
</dbReference>
<feature type="region of interest" description="Disordered" evidence="1">
    <location>
        <begin position="39"/>
        <end position="105"/>
    </location>
</feature>
<keyword evidence="5" id="KW-1185">Reference proteome</keyword>
<feature type="compositionally biased region" description="Basic and acidic residues" evidence="1">
    <location>
        <begin position="757"/>
        <end position="773"/>
    </location>
</feature>
<dbReference type="EMBL" id="LFJN01000020">
    <property type="protein sequence ID" value="KPI38062.1"/>
    <property type="molecule type" value="Genomic_DNA"/>
</dbReference>
<feature type="transmembrane region" description="Helical" evidence="2">
    <location>
        <begin position="12"/>
        <end position="30"/>
    </location>
</feature>
<gene>
    <name evidence="4" type="ORF">AB675_1113</name>
</gene>
<evidence type="ECO:0000256" key="2">
    <source>
        <dbReference type="SAM" id="Phobius"/>
    </source>
</evidence>
<feature type="compositionally biased region" description="Basic and acidic residues" evidence="1">
    <location>
        <begin position="81"/>
        <end position="91"/>
    </location>
</feature>
<keyword evidence="4" id="KW-0808">Transferase</keyword>
<feature type="compositionally biased region" description="Acidic residues" evidence="1">
    <location>
        <begin position="55"/>
        <end position="64"/>
    </location>
</feature>
<feature type="domain" description="Glycosyl transferase CAP10" evidence="3">
    <location>
        <begin position="359"/>
        <end position="711"/>
    </location>
</feature>
<dbReference type="GeneID" id="28731830"/>
<protein>
    <submittedName>
        <fullName evidence="4">Beta-1,2-xylosyltransferase 1</fullName>
    </submittedName>
</protein>
<sequence>MGPIELNKRRIFLLAAAIFTFTILFTGLPPSNTVRQGVDSIPGIPHSPPSYSGIDPDEAWDYPDPEPKPVKPPANPYKPPKRPEYHDEPEYYTKTTSSKSAPVPTETLLEDEHPITKLMQQADLDFRLYEGGSSQTFRQTIEKYRSKYGRHPPPGFKEWYKFARKRNVVNIDDFEHIMDDLRPFWTVKPSDIRTYAAHMWEVDGDGLAGIHIRDHKVAKVNAGSWRSETFQQMVETFIEHIPDMDIAMNRLDQPRVVVPYEDLQKMLSEEEASRVMHPEAMDSFTESQSALLDISINDPKLDNSTRLDAGWFGHAGRQYMEVASKACPPDSPARRNYSAAEADALYKEPTAGIVTNFNLSSDLCTVGPTIKDLHGLLFSASSMSPSHKLVPVFGECKVNINNDIMFPANMYYRHDSRYDYDASGDVDWRDKTDTLIWRGVTSGGVQVEDNWNRMHRQRLVQLSNGTWTTLNQKTFPVLTTNKDSSSTSHSSKDIAYKPVSDFDASAFAEEHNDVGFVESWGCVPNCDFYHDVFSWKNQTTLTSQFAARYLIDVDGHSFSGRWHAFLQSKSLGLKATIFREWHDSRLFQWRHFVPLDNRYEELYAVMMYFIGYDSKASSKHETHSIRDITHAEAKDTLDSGAEMNGVRPAASTSTSAFTSTNPDIYIPAHPRAAQKIARQSREWANRVLRREDIEVYMFRLLLEYARICDDNRDRIGYSGDGSDMDDFDNGVSAKYGWGVKLPGLSGLGEGKWPWSAKQEEVEEGRKYEGGEAD</sequence>
<proteinExistence type="predicted"/>
<keyword evidence="2" id="KW-0812">Transmembrane</keyword>
<comment type="caution">
    <text evidence="4">The sequence shown here is derived from an EMBL/GenBank/DDBJ whole genome shotgun (WGS) entry which is preliminary data.</text>
</comment>
<dbReference type="STRING" id="1664694.A0A0N1H882"/>
<feature type="region of interest" description="Disordered" evidence="1">
    <location>
        <begin position="750"/>
        <end position="773"/>
    </location>
</feature>
<evidence type="ECO:0000259" key="3">
    <source>
        <dbReference type="SMART" id="SM00672"/>
    </source>
</evidence>
<dbReference type="VEuPathDB" id="FungiDB:AB675_1113"/>
<name>A0A0N1H882_9EURO</name>
<dbReference type="Proteomes" id="UP000038010">
    <property type="component" value="Unassembled WGS sequence"/>
</dbReference>
<evidence type="ECO:0000313" key="4">
    <source>
        <dbReference type="EMBL" id="KPI38062.1"/>
    </source>
</evidence>
<dbReference type="InterPro" id="IPR006598">
    <property type="entry name" value="CAP10"/>
</dbReference>
<dbReference type="AlphaFoldDB" id="A0A0N1H882"/>